<dbReference type="KEGG" id="kphy:AOZ06_23770"/>
<dbReference type="AlphaFoldDB" id="A0A0N9HW65"/>
<evidence type="ECO:0000313" key="2">
    <source>
        <dbReference type="Proteomes" id="UP000063699"/>
    </source>
</evidence>
<sequence length="404" mass="43959">MPRGLLIAQAWSELGDAVAPLSNAAGRPLARTVKLILDPLVLRPVLNPCFAAGAIGIEHVDALRDRIAQAGPVLAATAAWFLVLKKERRRAAITDGNPQDLYFQRCYELAGEHGHPQPDAGKRAAVVLAEIHGQDGPTMAQLREFVTGNPGELARLLDTAWASPPARLAVPSVRPADFLATCATRPDRGLFKALVTDSAGTRGAAELDRPGAALACGLTDRDRVVRPELGATASKKTLPKPFDRSIVERLLGPLTTSAHRELLADVGTLARQEIDRSARPWQLADEPGRVVMVLGGQASAPLTGGQADGAAARLRLRWEREAYVQRVLRMPSEVPDRVRADVHQVRAAYLRRLWVRVHGREVRRDTVVADEVWDLLDGVLRSVILDQRDRLRSDLERQALGASL</sequence>
<dbReference type="Proteomes" id="UP000063699">
    <property type="component" value="Chromosome"/>
</dbReference>
<reference evidence="1 2" key="1">
    <citation type="submission" date="2015-07" db="EMBL/GenBank/DDBJ databases">
        <title>Genome sequencing of Kibdelosporangium phytohabitans.</title>
        <authorList>
            <person name="Qin S."/>
            <person name="Xing K."/>
        </authorList>
    </citation>
    <scope>NUCLEOTIDE SEQUENCE [LARGE SCALE GENOMIC DNA]</scope>
    <source>
        <strain evidence="1 2">KLBMP1111</strain>
    </source>
</reference>
<gene>
    <name evidence="1" type="ORF">AOZ06_23770</name>
</gene>
<dbReference type="STRING" id="860235.AOZ06_23770"/>
<protein>
    <submittedName>
        <fullName evidence="1">Uncharacterized protein</fullName>
    </submittedName>
</protein>
<organism evidence="1 2">
    <name type="scientific">Kibdelosporangium phytohabitans</name>
    <dbReference type="NCBI Taxonomy" id="860235"/>
    <lineage>
        <taxon>Bacteria</taxon>
        <taxon>Bacillati</taxon>
        <taxon>Actinomycetota</taxon>
        <taxon>Actinomycetes</taxon>
        <taxon>Pseudonocardiales</taxon>
        <taxon>Pseudonocardiaceae</taxon>
        <taxon>Kibdelosporangium</taxon>
    </lineage>
</organism>
<name>A0A0N9HW65_9PSEU</name>
<dbReference type="EMBL" id="CP012752">
    <property type="protein sequence ID" value="ALG09521.1"/>
    <property type="molecule type" value="Genomic_DNA"/>
</dbReference>
<keyword evidence="2" id="KW-1185">Reference proteome</keyword>
<proteinExistence type="predicted"/>
<accession>A0A0N9HW65</accession>
<evidence type="ECO:0000313" key="1">
    <source>
        <dbReference type="EMBL" id="ALG09521.1"/>
    </source>
</evidence>